<protein>
    <submittedName>
        <fullName evidence="11">FtsX-like permease family protein</fullName>
    </submittedName>
</protein>
<dbReference type="Proteomes" id="UP000587880">
    <property type="component" value="Unassembled WGS sequence"/>
</dbReference>
<accession>A0A7X9SPG4</accession>
<dbReference type="GO" id="GO:0022857">
    <property type="term" value="F:transmembrane transporter activity"/>
    <property type="evidence" value="ECO:0007669"/>
    <property type="project" value="TreeGrafter"/>
</dbReference>
<dbReference type="GO" id="GO:0005886">
    <property type="term" value="C:plasma membrane"/>
    <property type="evidence" value="ECO:0007669"/>
    <property type="project" value="UniProtKB-SubCell"/>
</dbReference>
<gene>
    <name evidence="11" type="ORF">HF849_12955</name>
</gene>
<feature type="domain" description="ABC3 transporter permease C-terminal" evidence="9">
    <location>
        <begin position="378"/>
        <end position="490"/>
    </location>
</feature>
<evidence type="ECO:0000256" key="4">
    <source>
        <dbReference type="ARBA" id="ARBA00022989"/>
    </source>
</evidence>
<feature type="transmembrane region" description="Helical" evidence="8">
    <location>
        <begin position="21"/>
        <end position="45"/>
    </location>
</feature>
<dbReference type="Pfam" id="PF12704">
    <property type="entry name" value="MacB_PCD"/>
    <property type="match status" value="1"/>
</dbReference>
<feature type="transmembrane region" description="Helical" evidence="8">
    <location>
        <begin position="372"/>
        <end position="400"/>
    </location>
</feature>
<sequence>MFIKENIMLAVAGLKSNKMRALLTMLGIIIGIASVIGVVSVGNAMTSSLTSSMSSMGATNITVNVQEKSSMTSTLNSPNSNSSSSKGTNNSNSKNSGSKNSNSSNAKNSNGNSQNNSGGAKSGGSSPQGGGGVPGAGAMRASSGGGMPPGGSGRQGKSSSTAKDIDLMTMEQINDLQENFSDEISSLSVSENGSSGKVKNDSTYANIGTVGTNVGYKDVKNLEIAEGRYLSQNDIDGAKDVAVVSDKLASKIFGTNVDPINQDIKVYTSNAIYTYTIVGVYKYKASGGNRTTSDENLTTDLYIPVTVTKKTATNKNYQTFQIKAKDEVNVQSFTNELSDYLSKLYAKNAKFEAQASNMESMLESMTSMMTTVAVAISAIAGISLVVGGIGVMNIMLVSVTERTREIGTRKALGAKSSHIKMQFIVESIIICSIGGVLGILLGLGAGAIGSKAMGYATTVSPLVILISFSFSMFIGVFFGYYPAKKAAELDPIEALRYE</sequence>
<feature type="transmembrane region" description="Helical" evidence="8">
    <location>
        <begin position="460"/>
        <end position="481"/>
    </location>
</feature>
<evidence type="ECO:0000256" key="8">
    <source>
        <dbReference type="SAM" id="Phobius"/>
    </source>
</evidence>
<keyword evidence="5 8" id="KW-0472">Membrane</keyword>
<evidence type="ECO:0000256" key="2">
    <source>
        <dbReference type="ARBA" id="ARBA00022475"/>
    </source>
</evidence>
<name>A0A7X9SPG4_CLOBE</name>
<evidence type="ECO:0000313" key="12">
    <source>
        <dbReference type="Proteomes" id="UP000587880"/>
    </source>
</evidence>
<dbReference type="PANTHER" id="PTHR30572:SF4">
    <property type="entry name" value="ABC TRANSPORTER PERMEASE YTRF"/>
    <property type="match status" value="1"/>
</dbReference>
<dbReference type="InterPro" id="IPR003838">
    <property type="entry name" value="ABC3_permease_C"/>
</dbReference>
<comment type="subcellular location">
    <subcellularLocation>
        <location evidence="1">Cell membrane</location>
        <topology evidence="1">Multi-pass membrane protein</topology>
    </subcellularLocation>
</comment>
<evidence type="ECO:0000256" key="3">
    <source>
        <dbReference type="ARBA" id="ARBA00022692"/>
    </source>
</evidence>
<feature type="compositionally biased region" description="Gly residues" evidence="7">
    <location>
        <begin position="143"/>
        <end position="154"/>
    </location>
</feature>
<evidence type="ECO:0000259" key="9">
    <source>
        <dbReference type="Pfam" id="PF02687"/>
    </source>
</evidence>
<feature type="domain" description="MacB-like periplasmic core" evidence="10">
    <location>
        <begin position="22"/>
        <end position="339"/>
    </location>
</feature>
<evidence type="ECO:0000313" key="11">
    <source>
        <dbReference type="EMBL" id="NMF05635.1"/>
    </source>
</evidence>
<organism evidence="11 12">
    <name type="scientific">Clostridium beijerinckii</name>
    <name type="common">Clostridium MP</name>
    <dbReference type="NCBI Taxonomy" id="1520"/>
    <lineage>
        <taxon>Bacteria</taxon>
        <taxon>Bacillati</taxon>
        <taxon>Bacillota</taxon>
        <taxon>Clostridia</taxon>
        <taxon>Eubacteriales</taxon>
        <taxon>Clostridiaceae</taxon>
        <taxon>Clostridium</taxon>
    </lineage>
</organism>
<dbReference type="EMBL" id="JABAGD010000021">
    <property type="protein sequence ID" value="NMF05635.1"/>
    <property type="molecule type" value="Genomic_DNA"/>
</dbReference>
<dbReference type="InterPro" id="IPR025857">
    <property type="entry name" value="MacB_PCD"/>
</dbReference>
<dbReference type="AlphaFoldDB" id="A0A7X9SPG4"/>
<keyword evidence="2" id="KW-1003">Cell membrane</keyword>
<comment type="similarity">
    <text evidence="6">Belongs to the ABC-4 integral membrane protein family.</text>
</comment>
<feature type="transmembrane region" description="Helical" evidence="8">
    <location>
        <begin position="421"/>
        <end position="448"/>
    </location>
</feature>
<evidence type="ECO:0000256" key="6">
    <source>
        <dbReference type="ARBA" id="ARBA00038076"/>
    </source>
</evidence>
<dbReference type="Pfam" id="PF02687">
    <property type="entry name" value="FtsX"/>
    <property type="match status" value="1"/>
</dbReference>
<keyword evidence="4 8" id="KW-1133">Transmembrane helix</keyword>
<dbReference type="PANTHER" id="PTHR30572">
    <property type="entry name" value="MEMBRANE COMPONENT OF TRANSPORTER-RELATED"/>
    <property type="match status" value="1"/>
</dbReference>
<evidence type="ECO:0000256" key="7">
    <source>
        <dbReference type="SAM" id="MobiDB-lite"/>
    </source>
</evidence>
<reference evidence="11 12" key="1">
    <citation type="submission" date="2020-04" db="EMBL/GenBank/DDBJ databases">
        <authorList>
            <person name="Hitch T.C.A."/>
            <person name="Wylensek D."/>
            <person name="Clavel T."/>
        </authorList>
    </citation>
    <scope>NUCLEOTIDE SEQUENCE [LARGE SCALE GENOMIC DNA]</scope>
    <source>
        <strain evidence="11 12">WB01_NA02</strain>
    </source>
</reference>
<proteinExistence type="inferred from homology"/>
<evidence type="ECO:0000256" key="1">
    <source>
        <dbReference type="ARBA" id="ARBA00004651"/>
    </source>
</evidence>
<dbReference type="InterPro" id="IPR050250">
    <property type="entry name" value="Macrolide_Exporter_MacB"/>
</dbReference>
<keyword evidence="3 8" id="KW-0812">Transmembrane</keyword>
<feature type="compositionally biased region" description="Low complexity" evidence="7">
    <location>
        <begin position="76"/>
        <end position="119"/>
    </location>
</feature>
<feature type="compositionally biased region" description="Gly residues" evidence="7">
    <location>
        <begin position="120"/>
        <end position="135"/>
    </location>
</feature>
<dbReference type="RefSeq" id="WP_168982136.1">
    <property type="nucleotide sequence ID" value="NZ_JABAGD010000021.1"/>
</dbReference>
<evidence type="ECO:0000259" key="10">
    <source>
        <dbReference type="Pfam" id="PF12704"/>
    </source>
</evidence>
<evidence type="ECO:0000256" key="5">
    <source>
        <dbReference type="ARBA" id="ARBA00023136"/>
    </source>
</evidence>
<feature type="region of interest" description="Disordered" evidence="7">
    <location>
        <begin position="68"/>
        <end position="160"/>
    </location>
</feature>
<comment type="caution">
    <text evidence="11">The sequence shown here is derived from an EMBL/GenBank/DDBJ whole genome shotgun (WGS) entry which is preliminary data.</text>
</comment>